<protein>
    <submittedName>
        <fullName evidence="2">Uncharacterized protein</fullName>
    </submittedName>
</protein>
<feature type="region of interest" description="Disordered" evidence="1">
    <location>
        <begin position="86"/>
        <end position="111"/>
    </location>
</feature>
<dbReference type="Pfam" id="PF08615">
    <property type="entry name" value="RNase_H2_suC"/>
    <property type="match status" value="1"/>
</dbReference>
<keyword evidence="3" id="KW-1185">Reference proteome</keyword>
<dbReference type="Proteomes" id="UP001147782">
    <property type="component" value="Unassembled WGS sequence"/>
</dbReference>
<dbReference type="EMBL" id="JAPZBS010000005">
    <property type="protein sequence ID" value="KAJ5370050.1"/>
    <property type="molecule type" value="Genomic_DNA"/>
</dbReference>
<dbReference type="InterPro" id="IPR013924">
    <property type="entry name" value="RNase_H2_suC"/>
</dbReference>
<gene>
    <name evidence="2" type="ORF">N7496_006142</name>
</gene>
<dbReference type="GeneID" id="81438250"/>
<dbReference type="RefSeq" id="XP_056554484.1">
    <property type="nucleotide sequence ID" value="XM_056699071.1"/>
</dbReference>
<comment type="caution">
    <text evidence="2">The sequence shown here is derived from an EMBL/GenBank/DDBJ whole genome shotgun (WGS) entry which is preliminary data.</text>
</comment>
<evidence type="ECO:0000313" key="3">
    <source>
        <dbReference type="Proteomes" id="UP001147782"/>
    </source>
</evidence>
<reference evidence="2" key="1">
    <citation type="submission" date="2022-11" db="EMBL/GenBank/DDBJ databases">
        <authorList>
            <person name="Petersen C."/>
        </authorList>
    </citation>
    <scope>NUCLEOTIDE SEQUENCE</scope>
    <source>
        <strain evidence="2">IBT 29864</strain>
    </source>
</reference>
<dbReference type="CDD" id="cd09271">
    <property type="entry name" value="RNase_H2-C"/>
    <property type="match status" value="1"/>
</dbReference>
<name>A0A9W9S2D2_9EURO</name>
<dbReference type="GO" id="GO:0006401">
    <property type="term" value="P:RNA catabolic process"/>
    <property type="evidence" value="ECO:0007669"/>
    <property type="project" value="InterPro"/>
</dbReference>
<dbReference type="OrthoDB" id="6222486at2759"/>
<dbReference type="PANTHER" id="PTHR47204:SF1">
    <property type="entry name" value="RIBONUCLEASE H2 SUBUNIT C"/>
    <property type="match status" value="1"/>
</dbReference>
<dbReference type="GO" id="GO:0032299">
    <property type="term" value="C:ribonuclease H2 complex"/>
    <property type="evidence" value="ECO:0007669"/>
    <property type="project" value="InterPro"/>
</dbReference>
<reference evidence="2" key="2">
    <citation type="journal article" date="2023" name="IMA Fungus">
        <title>Comparative genomic study of the Penicillium genus elucidates a diverse pangenome and 15 lateral gene transfer events.</title>
        <authorList>
            <person name="Petersen C."/>
            <person name="Sorensen T."/>
            <person name="Nielsen M.R."/>
            <person name="Sondergaard T.E."/>
            <person name="Sorensen J.L."/>
            <person name="Fitzpatrick D.A."/>
            <person name="Frisvad J.C."/>
            <person name="Nielsen K.L."/>
        </authorList>
    </citation>
    <scope>NUCLEOTIDE SEQUENCE</scope>
    <source>
        <strain evidence="2">IBT 29864</strain>
    </source>
</reference>
<feature type="compositionally biased region" description="Acidic residues" evidence="1">
    <location>
        <begin position="101"/>
        <end position="110"/>
    </location>
</feature>
<sequence length="167" mass="18611">MPEMYAFQAGSKPISSFANDEETTKFTPNVLPCRIHHDGPIESTNRFWIPETDEKDDKQTAHFRGRRLRGRRVAIPEGYQGVIATPTDRVLPASQQPTNDTVEDGETESEEPVKVLEAQGTFDGLMVWGHEILPAADDTFVKGVEEWVRFAETMHGTPVSAIEGNKA</sequence>
<evidence type="ECO:0000313" key="2">
    <source>
        <dbReference type="EMBL" id="KAJ5370050.1"/>
    </source>
</evidence>
<evidence type="ECO:0000256" key="1">
    <source>
        <dbReference type="SAM" id="MobiDB-lite"/>
    </source>
</evidence>
<proteinExistence type="predicted"/>
<accession>A0A9W9S2D2</accession>
<dbReference type="Gene3D" id="2.40.128.680">
    <property type="match status" value="1"/>
</dbReference>
<organism evidence="2 3">
    <name type="scientific">Penicillium cataractarum</name>
    <dbReference type="NCBI Taxonomy" id="2100454"/>
    <lineage>
        <taxon>Eukaryota</taxon>
        <taxon>Fungi</taxon>
        <taxon>Dikarya</taxon>
        <taxon>Ascomycota</taxon>
        <taxon>Pezizomycotina</taxon>
        <taxon>Eurotiomycetes</taxon>
        <taxon>Eurotiomycetidae</taxon>
        <taxon>Eurotiales</taxon>
        <taxon>Aspergillaceae</taxon>
        <taxon>Penicillium</taxon>
    </lineage>
</organism>
<dbReference type="PANTHER" id="PTHR47204">
    <property type="entry name" value="OS02G0168900 PROTEIN"/>
    <property type="match status" value="1"/>
</dbReference>
<dbReference type="AlphaFoldDB" id="A0A9W9S2D2"/>